<dbReference type="InterPro" id="IPR018712">
    <property type="entry name" value="Tle1-like_cat"/>
</dbReference>
<keyword evidence="4" id="KW-1185">Reference proteome</keyword>
<feature type="compositionally biased region" description="Low complexity" evidence="1">
    <location>
        <begin position="370"/>
        <end position="392"/>
    </location>
</feature>
<proteinExistence type="predicted"/>
<accession>A0ABR6Z8L8</accession>
<name>A0ABR6Z8L8_9BURK</name>
<evidence type="ECO:0000256" key="1">
    <source>
        <dbReference type="SAM" id="MobiDB-lite"/>
    </source>
</evidence>
<evidence type="ECO:0000313" key="4">
    <source>
        <dbReference type="Proteomes" id="UP000646911"/>
    </source>
</evidence>
<dbReference type="EMBL" id="JACOFX010000004">
    <property type="protein sequence ID" value="MBC3908122.1"/>
    <property type="molecule type" value="Genomic_DNA"/>
</dbReference>
<comment type="caution">
    <text evidence="3">The sequence shown here is derived from an EMBL/GenBank/DDBJ whole genome shotgun (WGS) entry which is preliminary data.</text>
</comment>
<dbReference type="PANTHER" id="PTHR33840">
    <property type="match status" value="1"/>
</dbReference>
<dbReference type="Proteomes" id="UP000646911">
    <property type="component" value="Unassembled WGS sequence"/>
</dbReference>
<dbReference type="RefSeq" id="WP_186953668.1">
    <property type="nucleotide sequence ID" value="NZ_JACOFX010000004.1"/>
</dbReference>
<dbReference type="Pfam" id="PF09994">
    <property type="entry name" value="T6SS_Tle1-like_cat"/>
    <property type="match status" value="1"/>
</dbReference>
<feature type="domain" description="T6SS Phospholipase effector Tle1-like catalytic" evidence="2">
    <location>
        <begin position="49"/>
        <end position="168"/>
    </location>
</feature>
<evidence type="ECO:0000259" key="2">
    <source>
        <dbReference type="Pfam" id="PF09994"/>
    </source>
</evidence>
<gene>
    <name evidence="3" type="ORF">H8L47_11200</name>
</gene>
<sequence length="450" mass="48073">MAETAGNDGVDVKVATPEDLATYTKAQAQVDAFKVPTIYDTHDPHARVFVALFDGTGNDAINDPEHLTNIGILKEQLEDINRKNPNIASRYIEGPGTQGGVMGTADGALGLTHSARVEAMYRKFEVVANNWLREDPDAKISVINTGFSRGAEEAATFSRLVAERGVLDLQSKIVQAPLDGSGPPTASYTAPPLRSGDSMPQTLALFDPVGTGVPWLGDRRPAPSVVSGLQFSAKDEQRVQFPGTNYWPEGTSADGRFLRVTVAGAHCDIGGAYEKNGLSNRNFNMMSQFINVSLGDNLVKKLEIPADPAMSAIHDSSQHKMYWIKKPGDRLTIDRLDILGRSTEPMNPAMEIYTKNAKALGAPQEESKLAATGSATTPAAAAVPAPASSATAIKLDGKEDQQPRQAAPVAVEPDAKPVTNTGLLTMHDSPSSRLMSQFKETPRATAQAKL</sequence>
<feature type="region of interest" description="Disordered" evidence="1">
    <location>
        <begin position="364"/>
        <end position="450"/>
    </location>
</feature>
<evidence type="ECO:0000313" key="3">
    <source>
        <dbReference type="EMBL" id="MBC3908122.1"/>
    </source>
</evidence>
<protein>
    <submittedName>
        <fullName evidence="3">DUF2235 domain-containing protein</fullName>
    </submittedName>
</protein>
<feature type="compositionally biased region" description="Polar residues" evidence="1">
    <location>
        <begin position="418"/>
        <end position="439"/>
    </location>
</feature>
<reference evidence="3 4" key="1">
    <citation type="submission" date="2020-08" db="EMBL/GenBank/DDBJ databases">
        <title>Novel species isolated from subtropical streams in China.</title>
        <authorList>
            <person name="Lu H."/>
        </authorList>
    </citation>
    <scope>NUCLEOTIDE SEQUENCE [LARGE SCALE GENOMIC DNA]</scope>
    <source>
        <strain evidence="3 4">NL8W</strain>
    </source>
</reference>
<organism evidence="3 4">
    <name type="scientific">Undibacterium umbellatum</name>
    <dbReference type="NCBI Taxonomy" id="2762300"/>
    <lineage>
        <taxon>Bacteria</taxon>
        <taxon>Pseudomonadati</taxon>
        <taxon>Pseudomonadota</taxon>
        <taxon>Betaproteobacteria</taxon>
        <taxon>Burkholderiales</taxon>
        <taxon>Oxalobacteraceae</taxon>
        <taxon>Undibacterium</taxon>
    </lineage>
</organism>
<dbReference type="PANTHER" id="PTHR33840:SF1">
    <property type="entry name" value="TLE1 PHOSPHOLIPASE DOMAIN-CONTAINING PROTEIN"/>
    <property type="match status" value="1"/>
</dbReference>